<evidence type="ECO:0000256" key="14">
    <source>
        <dbReference type="ARBA" id="ARBA00047043"/>
    </source>
</evidence>
<keyword evidence="8" id="KW-0408">Iron</keyword>
<evidence type="ECO:0000256" key="11">
    <source>
        <dbReference type="ARBA" id="ARBA00040401"/>
    </source>
</evidence>
<keyword evidence="4" id="KW-0963">Cytoplasm</keyword>
<evidence type="ECO:0000256" key="12">
    <source>
        <dbReference type="ARBA" id="ARBA00042512"/>
    </source>
</evidence>
<dbReference type="InterPro" id="IPR000358">
    <property type="entry name" value="RNR_small_fam"/>
</dbReference>
<comment type="cofactor">
    <cofactor evidence="1">
        <name>Fe cation</name>
        <dbReference type="ChEBI" id="CHEBI:24875"/>
    </cofactor>
</comment>
<dbReference type="Gene3D" id="1.10.620.20">
    <property type="entry name" value="Ribonucleotide Reductase, subunit A"/>
    <property type="match status" value="1"/>
</dbReference>
<comment type="subunit">
    <text evidence="14">Heterodimer of a large and a small subunit. Interacts (via Cy motif and when phosphorylated at Thr-33) with CCNF; the interaction occurs exclusively in G2 and early M.</text>
</comment>
<keyword evidence="9" id="KW-0215">Deoxyribonucleotide synthesis</keyword>
<dbReference type="InterPro" id="IPR009078">
    <property type="entry name" value="Ferritin-like_SF"/>
</dbReference>
<comment type="caution">
    <text evidence="15">The sequence shown here is derived from an EMBL/GenBank/DDBJ whole genome shotgun (WGS) entry which is preliminary data.</text>
</comment>
<gene>
    <name evidence="15" type="ORF">LTLLF_146340</name>
</gene>
<dbReference type="GO" id="GO:0004748">
    <property type="term" value="F:ribonucleoside-diphosphate reductase activity, thioredoxin disulfide as acceptor"/>
    <property type="evidence" value="ECO:0007669"/>
    <property type="project" value="UniProtKB-EC"/>
</dbReference>
<evidence type="ECO:0000313" key="16">
    <source>
        <dbReference type="Proteomes" id="UP000710432"/>
    </source>
</evidence>
<evidence type="ECO:0000256" key="7">
    <source>
        <dbReference type="ARBA" id="ARBA00023002"/>
    </source>
</evidence>
<protein>
    <recommendedName>
        <fullName evidence="11">Ribonucleoside-diphosphate reductase subunit M2</fullName>
        <ecNumber evidence="3">1.17.4.1</ecNumber>
    </recommendedName>
    <alternativeName>
        <fullName evidence="12">Ribonucleotide reductase small chain</fullName>
    </alternativeName>
    <alternativeName>
        <fullName evidence="10">Ribonucleotide reductase small subunit</fullName>
    </alternativeName>
</protein>
<dbReference type="PANTHER" id="PTHR23409:SF20">
    <property type="entry name" value="RIBONUCLEOSIDE-DIPHOSPHATE REDUCTASE SUBUNIT M2"/>
    <property type="match status" value="1"/>
</dbReference>
<dbReference type="GO" id="GO:0046872">
    <property type="term" value="F:metal ion binding"/>
    <property type="evidence" value="ECO:0007669"/>
    <property type="project" value="UniProtKB-KW"/>
</dbReference>
<dbReference type="InterPro" id="IPR012348">
    <property type="entry name" value="RNR-like"/>
</dbReference>
<sequence length="96" mass="11170">MNTVRLEQEFLTEALPKKLIRMNCTLTKQYIEFVADRLTLELGFSKIFKVENPFDFMENISLQGKTNFFEKQVGECQRMGVISNSAENSFTLDTDF</sequence>
<dbReference type="PANTHER" id="PTHR23409">
    <property type="entry name" value="RIBONUCLEOSIDE-DIPHOSPHATE REDUCTASE SMALL CHAIN"/>
    <property type="match status" value="1"/>
</dbReference>
<evidence type="ECO:0000256" key="10">
    <source>
        <dbReference type="ARBA" id="ARBA00030749"/>
    </source>
</evidence>
<evidence type="ECO:0000256" key="6">
    <source>
        <dbReference type="ARBA" id="ARBA00022723"/>
    </source>
</evidence>
<evidence type="ECO:0000256" key="8">
    <source>
        <dbReference type="ARBA" id="ARBA00023004"/>
    </source>
</evidence>
<name>A0A8J6GKU0_MICOH</name>
<dbReference type="Pfam" id="PF00268">
    <property type="entry name" value="Ribonuc_red_sm"/>
    <property type="match status" value="1"/>
</dbReference>
<comment type="subcellular location">
    <subcellularLocation>
        <location evidence="2">Cytoplasm</location>
    </subcellularLocation>
</comment>
<evidence type="ECO:0000256" key="2">
    <source>
        <dbReference type="ARBA" id="ARBA00004496"/>
    </source>
</evidence>
<evidence type="ECO:0000256" key="13">
    <source>
        <dbReference type="ARBA" id="ARBA00045635"/>
    </source>
</evidence>
<dbReference type="EC" id="1.17.4.1" evidence="3"/>
<evidence type="ECO:0000256" key="5">
    <source>
        <dbReference type="ARBA" id="ARBA00022553"/>
    </source>
</evidence>
<evidence type="ECO:0000256" key="4">
    <source>
        <dbReference type="ARBA" id="ARBA00022490"/>
    </source>
</evidence>
<organism evidence="15 16">
    <name type="scientific">Microtus ochrogaster</name>
    <name type="common">Prairie vole</name>
    <dbReference type="NCBI Taxonomy" id="79684"/>
    <lineage>
        <taxon>Eukaryota</taxon>
        <taxon>Metazoa</taxon>
        <taxon>Chordata</taxon>
        <taxon>Craniata</taxon>
        <taxon>Vertebrata</taxon>
        <taxon>Euteleostomi</taxon>
        <taxon>Mammalia</taxon>
        <taxon>Eutheria</taxon>
        <taxon>Euarchontoglires</taxon>
        <taxon>Glires</taxon>
        <taxon>Rodentia</taxon>
        <taxon>Myomorpha</taxon>
        <taxon>Muroidea</taxon>
        <taxon>Cricetidae</taxon>
        <taxon>Arvicolinae</taxon>
        <taxon>Microtus</taxon>
    </lineage>
</organism>
<evidence type="ECO:0000256" key="9">
    <source>
        <dbReference type="ARBA" id="ARBA00023116"/>
    </source>
</evidence>
<accession>A0A8J6GKU0</accession>
<dbReference type="GO" id="GO:0005829">
    <property type="term" value="C:cytosol"/>
    <property type="evidence" value="ECO:0007669"/>
    <property type="project" value="TreeGrafter"/>
</dbReference>
<dbReference type="EMBL" id="JAATJU010022041">
    <property type="protein sequence ID" value="KAH0512224.1"/>
    <property type="molecule type" value="Genomic_DNA"/>
</dbReference>
<proteinExistence type="predicted"/>
<dbReference type="GO" id="GO:0009263">
    <property type="term" value="P:deoxyribonucleotide biosynthetic process"/>
    <property type="evidence" value="ECO:0007669"/>
    <property type="project" value="UniProtKB-KW"/>
</dbReference>
<evidence type="ECO:0000313" key="15">
    <source>
        <dbReference type="EMBL" id="KAH0512224.1"/>
    </source>
</evidence>
<reference evidence="15" key="1">
    <citation type="submission" date="2020-03" db="EMBL/GenBank/DDBJ databases">
        <title>Studies in the Genomics of Life Span.</title>
        <authorList>
            <person name="Glass D."/>
        </authorList>
    </citation>
    <scope>NUCLEOTIDE SEQUENCE</scope>
    <source>
        <strain evidence="15">LTLLF</strain>
        <tissue evidence="15">Muscle</tissue>
    </source>
</reference>
<dbReference type="SUPFAM" id="SSF47240">
    <property type="entry name" value="Ferritin-like"/>
    <property type="match status" value="1"/>
</dbReference>
<keyword evidence="5" id="KW-0597">Phosphoprotein</keyword>
<evidence type="ECO:0000256" key="3">
    <source>
        <dbReference type="ARBA" id="ARBA00012274"/>
    </source>
</evidence>
<keyword evidence="6" id="KW-0479">Metal-binding</keyword>
<dbReference type="Proteomes" id="UP000710432">
    <property type="component" value="Unassembled WGS sequence"/>
</dbReference>
<evidence type="ECO:0000256" key="1">
    <source>
        <dbReference type="ARBA" id="ARBA00001962"/>
    </source>
</evidence>
<dbReference type="AlphaFoldDB" id="A0A8J6GKU0"/>
<comment type="function">
    <text evidence="13">Provides the precursors necessary for DNA synthesis. Catalyzes the biosynthesis of deoxyribonucleotides from the corresponding ribonucleotides. Inhibits Wnt signaling.</text>
</comment>
<keyword evidence="7" id="KW-0560">Oxidoreductase</keyword>